<dbReference type="InterPro" id="IPR039424">
    <property type="entry name" value="SBP_5"/>
</dbReference>
<feature type="coiled-coil region" evidence="4">
    <location>
        <begin position="463"/>
        <end position="490"/>
    </location>
</feature>
<dbReference type="InterPro" id="IPR030678">
    <property type="entry name" value="Peptide/Ni-bd"/>
</dbReference>
<accession>A0A7V8FX32</accession>
<evidence type="ECO:0000313" key="8">
    <source>
        <dbReference type="Proteomes" id="UP000462435"/>
    </source>
</evidence>
<feature type="signal peptide" evidence="5">
    <location>
        <begin position="1"/>
        <end position="32"/>
    </location>
</feature>
<keyword evidence="3 5" id="KW-0732">Signal</keyword>
<dbReference type="GO" id="GO:0043190">
    <property type="term" value="C:ATP-binding cassette (ABC) transporter complex"/>
    <property type="evidence" value="ECO:0007669"/>
    <property type="project" value="InterPro"/>
</dbReference>
<feature type="domain" description="Solute-binding protein family 5" evidence="6">
    <location>
        <begin position="75"/>
        <end position="447"/>
    </location>
</feature>
<dbReference type="GO" id="GO:0015833">
    <property type="term" value="P:peptide transport"/>
    <property type="evidence" value="ECO:0007669"/>
    <property type="project" value="TreeGrafter"/>
</dbReference>
<evidence type="ECO:0000256" key="4">
    <source>
        <dbReference type="SAM" id="Coils"/>
    </source>
</evidence>
<keyword evidence="2" id="KW-0813">Transport</keyword>
<dbReference type="GO" id="GO:0030288">
    <property type="term" value="C:outer membrane-bounded periplasmic space"/>
    <property type="evidence" value="ECO:0007669"/>
    <property type="project" value="UniProtKB-ARBA"/>
</dbReference>
<comment type="similarity">
    <text evidence="1">Belongs to the bacterial solute-binding protein 5 family.</text>
</comment>
<proteinExistence type="inferred from homology"/>
<dbReference type="GO" id="GO:1904680">
    <property type="term" value="F:peptide transmembrane transporter activity"/>
    <property type="evidence" value="ECO:0007669"/>
    <property type="project" value="TreeGrafter"/>
</dbReference>
<protein>
    <submittedName>
        <fullName evidence="7">Heme-binding protein A</fullName>
    </submittedName>
</protein>
<keyword evidence="4" id="KW-0175">Coiled coil</keyword>
<dbReference type="AlphaFoldDB" id="A0A7V8FX32"/>
<dbReference type="EMBL" id="WNDX01000050">
    <property type="protein sequence ID" value="KAF1043989.1"/>
    <property type="molecule type" value="Genomic_DNA"/>
</dbReference>
<reference evidence="8" key="1">
    <citation type="journal article" date="2020" name="MBio">
        <title>Horizontal gene transfer to a defensive symbiont with a reduced genome amongst a multipartite beetle microbiome.</title>
        <authorList>
            <person name="Waterworth S.C."/>
            <person name="Florez L.V."/>
            <person name="Rees E.R."/>
            <person name="Hertweck C."/>
            <person name="Kaltenpoth M."/>
            <person name="Kwan J.C."/>
        </authorList>
    </citation>
    <scope>NUCLEOTIDE SEQUENCE [LARGE SCALE GENOMIC DNA]</scope>
</reference>
<feature type="chain" id="PRO_5030640127" evidence="5">
    <location>
        <begin position="33"/>
        <end position="530"/>
    </location>
</feature>
<dbReference type="Gene3D" id="3.10.105.10">
    <property type="entry name" value="Dipeptide-binding Protein, Domain 3"/>
    <property type="match status" value="1"/>
</dbReference>
<organism evidence="7 8">
    <name type="scientific">Herbaspirillum frisingense</name>
    <dbReference type="NCBI Taxonomy" id="92645"/>
    <lineage>
        <taxon>Bacteria</taxon>
        <taxon>Pseudomonadati</taxon>
        <taxon>Pseudomonadota</taxon>
        <taxon>Betaproteobacteria</taxon>
        <taxon>Burkholderiales</taxon>
        <taxon>Oxalobacteraceae</taxon>
        <taxon>Herbaspirillum</taxon>
    </lineage>
</organism>
<dbReference type="InterPro" id="IPR000914">
    <property type="entry name" value="SBP_5_dom"/>
</dbReference>
<dbReference type="Gene3D" id="3.40.190.10">
    <property type="entry name" value="Periplasmic binding protein-like II"/>
    <property type="match status" value="1"/>
</dbReference>
<evidence type="ECO:0000256" key="3">
    <source>
        <dbReference type="ARBA" id="ARBA00022729"/>
    </source>
</evidence>
<sequence>MSHAFSWLSGRGIMGAVLAVAVLAPVASPASAEDLKIGFKAELTSADPHVLNGANRNIWNHVYESLVATDANLRPRPGLALSWRLVNPTTWEFKLRPGVKFHNGATLTADDVKFSIERAMRLSGPRTYRSYLRNVESIAVTGPLTVQVKARQVSPTLPENLGLVAIIPKSLGADVSEESFATGKSAIGTGPYKFVNWAHGQNIVLARNPDYWGAKEPWDQVTLQFIPREPARAAALLSGSVDIINDVPANMAASLKDYKLQSVTSYMLNYLALDQFRDNSPFVKAVDGSPLAKNPLKDLKVRQAMASAINRDGIIRFLMKGDATASEQLVPKGFFGYDPELKGLPYDLKKAKALLAEAGYPNGFKLTMHCPNNRYVNDAKLCEAIAQVFNQIGIKADVATMPFSVFQSRLAGASGGEPEFSVSLLGTGAVTGDSGTLLASMIHSYNKSGGGANNYGRYNNKEVDALIEKAAAANDEKERLDWQKKAARAALDDEAVLPLQHLNVAWAMKKTLSIVPRADGFTMATDIRKQ</sequence>
<dbReference type="PANTHER" id="PTHR30290:SF9">
    <property type="entry name" value="OLIGOPEPTIDE-BINDING PROTEIN APPA"/>
    <property type="match status" value="1"/>
</dbReference>
<evidence type="ECO:0000256" key="5">
    <source>
        <dbReference type="SAM" id="SignalP"/>
    </source>
</evidence>
<evidence type="ECO:0000259" key="6">
    <source>
        <dbReference type="Pfam" id="PF00496"/>
    </source>
</evidence>
<name>A0A7V8FX32_9BURK</name>
<comment type="caution">
    <text evidence="7">The sequence shown here is derived from an EMBL/GenBank/DDBJ whole genome shotgun (WGS) entry which is preliminary data.</text>
</comment>
<evidence type="ECO:0000256" key="2">
    <source>
        <dbReference type="ARBA" id="ARBA00022448"/>
    </source>
</evidence>
<dbReference type="PANTHER" id="PTHR30290">
    <property type="entry name" value="PERIPLASMIC BINDING COMPONENT OF ABC TRANSPORTER"/>
    <property type="match status" value="1"/>
</dbReference>
<dbReference type="Proteomes" id="UP000462435">
    <property type="component" value="Unassembled WGS sequence"/>
</dbReference>
<dbReference type="PIRSF" id="PIRSF002741">
    <property type="entry name" value="MppA"/>
    <property type="match status" value="1"/>
</dbReference>
<evidence type="ECO:0000256" key="1">
    <source>
        <dbReference type="ARBA" id="ARBA00005695"/>
    </source>
</evidence>
<gene>
    <name evidence="7" type="primary">hbpA_3</name>
    <name evidence="7" type="ORF">GAK35_01957</name>
</gene>
<dbReference type="CDD" id="cd08498">
    <property type="entry name" value="PBP2_NikA_DppA_OppA_like_2"/>
    <property type="match status" value="1"/>
</dbReference>
<dbReference type="SUPFAM" id="SSF53850">
    <property type="entry name" value="Periplasmic binding protein-like II"/>
    <property type="match status" value="1"/>
</dbReference>
<dbReference type="Pfam" id="PF00496">
    <property type="entry name" value="SBP_bac_5"/>
    <property type="match status" value="1"/>
</dbReference>
<evidence type="ECO:0000313" key="7">
    <source>
        <dbReference type="EMBL" id="KAF1043989.1"/>
    </source>
</evidence>